<evidence type="ECO:0000313" key="6">
    <source>
        <dbReference type="Proteomes" id="UP000243680"/>
    </source>
</evidence>
<evidence type="ECO:0000256" key="1">
    <source>
        <dbReference type="ARBA" id="ARBA00023015"/>
    </source>
</evidence>
<evidence type="ECO:0000259" key="4">
    <source>
        <dbReference type="PROSITE" id="PS01124"/>
    </source>
</evidence>
<protein>
    <submittedName>
        <fullName evidence="5">AraC family transcriptional regulator</fullName>
    </submittedName>
</protein>
<dbReference type="PROSITE" id="PS01124">
    <property type="entry name" value="HTH_ARAC_FAMILY_2"/>
    <property type="match status" value="1"/>
</dbReference>
<dbReference type="AlphaFoldDB" id="A0A1B4LMQ2"/>
<keyword evidence="2" id="KW-0238">DNA-binding</keyword>
<dbReference type="PRINTS" id="PR00032">
    <property type="entry name" value="HTHARAC"/>
</dbReference>
<gene>
    <name evidence="5" type="ORF">WJ35_25710</name>
</gene>
<keyword evidence="3" id="KW-0804">Transcription</keyword>
<dbReference type="PROSITE" id="PS00041">
    <property type="entry name" value="HTH_ARAC_FAMILY_1"/>
    <property type="match status" value="1"/>
</dbReference>
<dbReference type="Pfam" id="PF12833">
    <property type="entry name" value="HTH_18"/>
    <property type="match status" value="1"/>
</dbReference>
<dbReference type="InterPro" id="IPR018062">
    <property type="entry name" value="HTH_AraC-typ_CS"/>
</dbReference>
<organism evidence="5 6">
    <name type="scientific">Burkholderia ubonensis</name>
    <dbReference type="NCBI Taxonomy" id="101571"/>
    <lineage>
        <taxon>Bacteria</taxon>
        <taxon>Pseudomonadati</taxon>
        <taxon>Pseudomonadota</taxon>
        <taxon>Betaproteobacteria</taxon>
        <taxon>Burkholderiales</taxon>
        <taxon>Burkholderiaceae</taxon>
        <taxon>Burkholderia</taxon>
        <taxon>Burkholderia cepacia complex</taxon>
    </lineage>
</organism>
<feature type="domain" description="HTH araC/xylS-type" evidence="4">
    <location>
        <begin position="193"/>
        <end position="291"/>
    </location>
</feature>
<dbReference type="InterPro" id="IPR018060">
    <property type="entry name" value="HTH_AraC"/>
</dbReference>
<sequence>MSSSNSITVRGALNSAGAEVVRSMQLPSGIILSEWTGQNTLTEYKSSSENVLSVYLSGGENCAQVDGRHIVRRGFKSAVCLFPVGEGESQWRITERLNFLHIYFDLPNLEPSLIRSLRQPAEAYRFREVFQEASPVISAAATSIAQADWNDDTLSLGIDSLMSWILLNAISRYAMADLERVDARGRLSAKQAEQIREYCNANLGEAVRLEHLADLVNLSRYHFLRKFKNTFDRSPHAFLTELRMLRAHDLLKHTDHKIMSIALECGYAQHSRFSTAFKRHYGYSPGAVRGK</sequence>
<dbReference type="InterPro" id="IPR050204">
    <property type="entry name" value="AraC_XylS_family_regulators"/>
</dbReference>
<accession>A0A1B4LMQ2</accession>
<dbReference type="SUPFAM" id="SSF46689">
    <property type="entry name" value="Homeodomain-like"/>
    <property type="match status" value="2"/>
</dbReference>
<name>A0A1B4LMQ2_9BURK</name>
<dbReference type="Proteomes" id="UP000243680">
    <property type="component" value="Chromosome 2"/>
</dbReference>
<proteinExistence type="predicted"/>
<dbReference type="GO" id="GO:0003700">
    <property type="term" value="F:DNA-binding transcription factor activity"/>
    <property type="evidence" value="ECO:0007669"/>
    <property type="project" value="InterPro"/>
</dbReference>
<dbReference type="RefSeq" id="WP_059463121.1">
    <property type="nucleotide sequence ID" value="NZ_CP013422.1"/>
</dbReference>
<evidence type="ECO:0000256" key="3">
    <source>
        <dbReference type="ARBA" id="ARBA00023163"/>
    </source>
</evidence>
<dbReference type="GO" id="GO:0043565">
    <property type="term" value="F:sequence-specific DNA binding"/>
    <property type="evidence" value="ECO:0007669"/>
    <property type="project" value="InterPro"/>
</dbReference>
<dbReference type="Gene3D" id="1.10.10.60">
    <property type="entry name" value="Homeodomain-like"/>
    <property type="match status" value="1"/>
</dbReference>
<dbReference type="InterPro" id="IPR020449">
    <property type="entry name" value="Tscrpt_reg_AraC-type_HTH"/>
</dbReference>
<dbReference type="InterPro" id="IPR009057">
    <property type="entry name" value="Homeodomain-like_sf"/>
</dbReference>
<dbReference type="EMBL" id="CP013422">
    <property type="protein sequence ID" value="AOJ78395.1"/>
    <property type="molecule type" value="Genomic_DNA"/>
</dbReference>
<keyword evidence="1" id="KW-0805">Transcription regulation</keyword>
<dbReference type="PANTHER" id="PTHR46796">
    <property type="entry name" value="HTH-TYPE TRANSCRIPTIONAL ACTIVATOR RHAS-RELATED"/>
    <property type="match status" value="1"/>
</dbReference>
<evidence type="ECO:0000256" key="2">
    <source>
        <dbReference type="ARBA" id="ARBA00023125"/>
    </source>
</evidence>
<dbReference type="SMART" id="SM00342">
    <property type="entry name" value="HTH_ARAC"/>
    <property type="match status" value="1"/>
</dbReference>
<reference evidence="5 6" key="1">
    <citation type="submission" date="2015-12" db="EMBL/GenBank/DDBJ databases">
        <title>Diversity of Burkholderia near neighbor genomes.</title>
        <authorList>
            <person name="Sahl J."/>
            <person name="Wagner D."/>
            <person name="Keim P."/>
        </authorList>
    </citation>
    <scope>NUCLEOTIDE SEQUENCE [LARGE SCALE GENOMIC DNA]</scope>
    <source>
        <strain evidence="5 6">MSMB0783</strain>
    </source>
</reference>
<evidence type="ECO:0000313" key="5">
    <source>
        <dbReference type="EMBL" id="AOJ78395.1"/>
    </source>
</evidence>